<gene>
    <name evidence="5" type="ORF">NUZ5A_50849</name>
</gene>
<dbReference type="AlphaFoldDB" id="A0A812F3N4"/>
<name>A0A812F3N4_9ARCH</name>
<dbReference type="GO" id="GO:0006790">
    <property type="term" value="P:sulfur compound metabolic process"/>
    <property type="evidence" value="ECO:0007669"/>
    <property type="project" value="TreeGrafter"/>
</dbReference>
<dbReference type="Proteomes" id="UP000655759">
    <property type="component" value="Unassembled WGS sequence"/>
</dbReference>
<evidence type="ECO:0000313" key="5">
    <source>
        <dbReference type="EMBL" id="CAE6498983.1"/>
    </source>
</evidence>
<proteinExistence type="predicted"/>
<dbReference type="PRINTS" id="PR00332">
    <property type="entry name" value="HISTRIAD"/>
</dbReference>
<evidence type="ECO:0000256" key="2">
    <source>
        <dbReference type="PIRSR" id="PIRSR601310-3"/>
    </source>
</evidence>
<dbReference type="CDD" id="cd01277">
    <property type="entry name" value="HINT_subgroup"/>
    <property type="match status" value="1"/>
</dbReference>
<dbReference type="PANTHER" id="PTHR47670">
    <property type="entry name" value="ADENYLYLSULFATASE HINT3"/>
    <property type="match status" value="1"/>
</dbReference>
<dbReference type="GO" id="GO:0009150">
    <property type="term" value="P:purine ribonucleotide metabolic process"/>
    <property type="evidence" value="ECO:0007669"/>
    <property type="project" value="TreeGrafter"/>
</dbReference>
<dbReference type="EMBL" id="CAJNAQ010000005">
    <property type="protein sequence ID" value="CAE6498983.1"/>
    <property type="molecule type" value="Genomic_DNA"/>
</dbReference>
<feature type="active site" description="Tele-AMP-histidine intermediate" evidence="1">
    <location>
        <position position="98"/>
    </location>
</feature>
<protein>
    <submittedName>
        <fullName evidence="5">Histidine triad (HIT) protein</fullName>
    </submittedName>
</protein>
<dbReference type="InterPro" id="IPR039384">
    <property type="entry name" value="HINT"/>
</dbReference>
<dbReference type="InterPro" id="IPR011146">
    <property type="entry name" value="HIT-like"/>
</dbReference>
<evidence type="ECO:0000313" key="6">
    <source>
        <dbReference type="Proteomes" id="UP000655759"/>
    </source>
</evidence>
<dbReference type="InterPro" id="IPR019808">
    <property type="entry name" value="Histidine_triad_CS"/>
</dbReference>
<organism evidence="5 6">
    <name type="scientific">Candidatus Nitrosotenuis uzonensis</name>
    <dbReference type="NCBI Taxonomy" id="1407055"/>
    <lineage>
        <taxon>Archaea</taxon>
        <taxon>Nitrososphaerota</taxon>
        <taxon>Candidatus Nitrosotenuis</taxon>
    </lineage>
</organism>
<reference evidence="5" key="1">
    <citation type="submission" date="2021-02" db="EMBL/GenBank/DDBJ databases">
        <authorList>
            <person name="Han P."/>
        </authorList>
    </citation>
    <scope>NUCLEOTIDE SEQUENCE</scope>
    <source>
        <strain evidence="5">Candidatus Nitrosotenuis uzonensis 5A</strain>
    </source>
</reference>
<feature type="short sequence motif" description="Histidine triad motif" evidence="2 3">
    <location>
        <begin position="96"/>
        <end position="100"/>
    </location>
</feature>
<dbReference type="RefSeq" id="WP_205100057.1">
    <property type="nucleotide sequence ID" value="NZ_CAJNAQ010000005.1"/>
</dbReference>
<feature type="domain" description="HIT" evidence="4">
    <location>
        <begin position="4"/>
        <end position="111"/>
    </location>
</feature>
<dbReference type="InterPro" id="IPR001310">
    <property type="entry name" value="Histidine_triad_HIT"/>
</dbReference>
<evidence type="ECO:0000256" key="1">
    <source>
        <dbReference type="PIRSR" id="PIRSR601310-1"/>
    </source>
</evidence>
<sequence>MSCIFCDIVERKREGYFIYEDENHVAFLDKYPIDKGHALVVTKKHYERITDMDEKSVGMLFSQIPKITRAIMNTTNADAFSLAQNNGRAAKQIIPHVHVHIIPRYNDTGSMWTKRTIPTSDDLKSLAEQIRAKLAA</sequence>
<evidence type="ECO:0000259" key="4">
    <source>
        <dbReference type="PROSITE" id="PS51084"/>
    </source>
</evidence>
<dbReference type="InterPro" id="IPR036265">
    <property type="entry name" value="HIT-like_sf"/>
</dbReference>
<dbReference type="SUPFAM" id="SSF54197">
    <property type="entry name" value="HIT-like"/>
    <property type="match status" value="1"/>
</dbReference>
<evidence type="ECO:0000256" key="3">
    <source>
        <dbReference type="PROSITE-ProRule" id="PRU00464"/>
    </source>
</evidence>
<dbReference type="PANTHER" id="PTHR47670:SF1">
    <property type="entry name" value="ADENYLYLSULFATASE HINT3"/>
    <property type="match status" value="1"/>
</dbReference>
<dbReference type="Pfam" id="PF01230">
    <property type="entry name" value="HIT"/>
    <property type="match status" value="1"/>
</dbReference>
<dbReference type="PROSITE" id="PS51084">
    <property type="entry name" value="HIT_2"/>
    <property type="match status" value="1"/>
</dbReference>
<dbReference type="PROSITE" id="PS00892">
    <property type="entry name" value="HIT_1"/>
    <property type="match status" value="1"/>
</dbReference>
<comment type="caution">
    <text evidence="5">The sequence shown here is derived from an EMBL/GenBank/DDBJ whole genome shotgun (WGS) entry which is preliminary data.</text>
</comment>
<dbReference type="GO" id="GO:0047627">
    <property type="term" value="F:adenylylsulfatase activity"/>
    <property type="evidence" value="ECO:0007669"/>
    <property type="project" value="TreeGrafter"/>
</dbReference>
<dbReference type="Gene3D" id="3.30.428.10">
    <property type="entry name" value="HIT-like"/>
    <property type="match status" value="1"/>
</dbReference>
<accession>A0A812F3N4</accession>